<dbReference type="RefSeq" id="XP_005791852.1">
    <property type="nucleotide sequence ID" value="XM_005791795.1"/>
</dbReference>
<dbReference type="Gene3D" id="1.20.1280.50">
    <property type="match status" value="1"/>
</dbReference>
<dbReference type="InterPro" id="IPR036047">
    <property type="entry name" value="F-box-like_dom_sf"/>
</dbReference>
<evidence type="ECO:0000259" key="2">
    <source>
        <dbReference type="Pfam" id="PF12937"/>
    </source>
</evidence>
<sequence length="531" mass="57909">MAFPGWRWSSDQLPSEDQPPAPARDWHADLDALSVSDEGASRAASPAPCDDAAVALESATEASAGWEWQWPGDILLAVLAHHSAADLCVARAVGREWHSAASSDALWHALRAADPRFSGRPPRRPCGAGSLSPPPPRYLAFWQYAWGVRSLPLRRWLDLQKGWDRLELLLQPACGERRPEAPDGRGGQARKLAGIRLVYRCLQLLQLECAETLGATIHPEAAADEALLGRLLAGFQTYSRWLAEVAGSTGALTRRVAAQRGSELPDVQHTPTLSAAGLAAFRSAVVLHPAIEAPLARHISRCSAHGGWTAESGRLMQQLIDLDGALSRLDVRDDHLSEERGLTFSQGRLRDALLRPLRRCFREHASQWFCGTRIPPQDRGLYIGHKRRRGLIAEFEDPSNVQRLRPTFCYKILEAEGHSSLSPNGRRIALSVAGARTAACVPATRAAMTASGSVATAAPAGASAIDLDAAEAQLARRRSGHCPPRLQQKERRACSRLLARGDDRHHGARSTATARAARRTRASGRRARWRM</sequence>
<dbReference type="Pfam" id="PF12937">
    <property type="entry name" value="F-box-like"/>
    <property type="match status" value="1"/>
</dbReference>
<name>A0A0D3KUI8_EMIH1</name>
<dbReference type="GeneID" id="17284694"/>
<feature type="compositionally biased region" description="Basic residues" evidence="1">
    <location>
        <begin position="516"/>
        <end position="531"/>
    </location>
</feature>
<dbReference type="SUPFAM" id="SSF81383">
    <property type="entry name" value="F-box domain"/>
    <property type="match status" value="1"/>
</dbReference>
<reference evidence="3" key="2">
    <citation type="submission" date="2024-10" db="UniProtKB">
        <authorList>
            <consortium name="EnsemblProtists"/>
        </authorList>
    </citation>
    <scope>IDENTIFICATION</scope>
</reference>
<feature type="region of interest" description="Disordered" evidence="1">
    <location>
        <begin position="500"/>
        <end position="531"/>
    </location>
</feature>
<dbReference type="EnsemblProtists" id="EOD39423">
    <property type="protein sequence ID" value="EOD39423"/>
    <property type="gene ID" value="EMIHUDRAFT_199867"/>
</dbReference>
<evidence type="ECO:0000313" key="4">
    <source>
        <dbReference type="Proteomes" id="UP000013827"/>
    </source>
</evidence>
<dbReference type="AlphaFoldDB" id="A0A0D3KUI8"/>
<proteinExistence type="predicted"/>
<dbReference type="KEGG" id="ehx:EMIHUDRAFT_199867"/>
<dbReference type="PaxDb" id="2903-EOD39423"/>
<dbReference type="InterPro" id="IPR001810">
    <property type="entry name" value="F-box_dom"/>
</dbReference>
<dbReference type="HOGENOM" id="CLU_513332_0_0_1"/>
<reference evidence="4" key="1">
    <citation type="journal article" date="2013" name="Nature">
        <title>Pan genome of the phytoplankton Emiliania underpins its global distribution.</title>
        <authorList>
            <person name="Read B.A."/>
            <person name="Kegel J."/>
            <person name="Klute M.J."/>
            <person name="Kuo A."/>
            <person name="Lefebvre S.C."/>
            <person name="Maumus F."/>
            <person name="Mayer C."/>
            <person name="Miller J."/>
            <person name="Monier A."/>
            <person name="Salamov A."/>
            <person name="Young J."/>
            <person name="Aguilar M."/>
            <person name="Claverie J.M."/>
            <person name="Frickenhaus S."/>
            <person name="Gonzalez K."/>
            <person name="Herman E.K."/>
            <person name="Lin Y.C."/>
            <person name="Napier J."/>
            <person name="Ogata H."/>
            <person name="Sarno A.F."/>
            <person name="Shmutz J."/>
            <person name="Schroeder D."/>
            <person name="de Vargas C."/>
            <person name="Verret F."/>
            <person name="von Dassow P."/>
            <person name="Valentin K."/>
            <person name="Van de Peer Y."/>
            <person name="Wheeler G."/>
            <person name="Dacks J.B."/>
            <person name="Delwiche C.F."/>
            <person name="Dyhrman S.T."/>
            <person name="Glockner G."/>
            <person name="John U."/>
            <person name="Richards T."/>
            <person name="Worden A.Z."/>
            <person name="Zhang X."/>
            <person name="Grigoriev I.V."/>
            <person name="Allen A.E."/>
            <person name="Bidle K."/>
            <person name="Borodovsky M."/>
            <person name="Bowler C."/>
            <person name="Brownlee C."/>
            <person name="Cock J.M."/>
            <person name="Elias M."/>
            <person name="Gladyshev V.N."/>
            <person name="Groth M."/>
            <person name="Guda C."/>
            <person name="Hadaegh A."/>
            <person name="Iglesias-Rodriguez M.D."/>
            <person name="Jenkins J."/>
            <person name="Jones B.M."/>
            <person name="Lawson T."/>
            <person name="Leese F."/>
            <person name="Lindquist E."/>
            <person name="Lobanov A."/>
            <person name="Lomsadze A."/>
            <person name="Malik S.B."/>
            <person name="Marsh M.E."/>
            <person name="Mackinder L."/>
            <person name="Mock T."/>
            <person name="Mueller-Roeber B."/>
            <person name="Pagarete A."/>
            <person name="Parker M."/>
            <person name="Probert I."/>
            <person name="Quesneville H."/>
            <person name="Raines C."/>
            <person name="Rensing S.A."/>
            <person name="Riano-Pachon D.M."/>
            <person name="Richier S."/>
            <person name="Rokitta S."/>
            <person name="Shiraiwa Y."/>
            <person name="Soanes D.M."/>
            <person name="van der Giezen M."/>
            <person name="Wahlund T.M."/>
            <person name="Williams B."/>
            <person name="Wilson W."/>
            <person name="Wolfe G."/>
            <person name="Wurch L.L."/>
        </authorList>
    </citation>
    <scope>NUCLEOTIDE SEQUENCE</scope>
</reference>
<dbReference type="Proteomes" id="UP000013827">
    <property type="component" value="Unassembled WGS sequence"/>
</dbReference>
<evidence type="ECO:0000313" key="3">
    <source>
        <dbReference type="EnsemblProtists" id="EOD39423"/>
    </source>
</evidence>
<feature type="domain" description="F-box" evidence="2">
    <location>
        <begin position="71"/>
        <end position="110"/>
    </location>
</feature>
<feature type="region of interest" description="Disordered" evidence="1">
    <location>
        <begin position="1"/>
        <end position="28"/>
    </location>
</feature>
<accession>A0A0D3KUI8</accession>
<keyword evidence="4" id="KW-1185">Reference proteome</keyword>
<organism evidence="3 4">
    <name type="scientific">Emiliania huxleyi (strain CCMP1516)</name>
    <dbReference type="NCBI Taxonomy" id="280463"/>
    <lineage>
        <taxon>Eukaryota</taxon>
        <taxon>Haptista</taxon>
        <taxon>Haptophyta</taxon>
        <taxon>Prymnesiophyceae</taxon>
        <taxon>Isochrysidales</taxon>
        <taxon>Noelaerhabdaceae</taxon>
        <taxon>Emiliania</taxon>
    </lineage>
</organism>
<protein>
    <recommendedName>
        <fullName evidence="2">F-box domain-containing protein</fullName>
    </recommendedName>
</protein>
<evidence type="ECO:0000256" key="1">
    <source>
        <dbReference type="SAM" id="MobiDB-lite"/>
    </source>
</evidence>